<dbReference type="Proteomes" id="UP001610335">
    <property type="component" value="Unassembled WGS sequence"/>
</dbReference>
<dbReference type="EMBL" id="JBFXLS010000279">
    <property type="protein sequence ID" value="KAL2811151.1"/>
    <property type="molecule type" value="Genomic_DNA"/>
</dbReference>
<comment type="caution">
    <text evidence="2">The sequence shown here is derived from an EMBL/GenBank/DDBJ whole genome shotgun (WGS) entry which is preliminary data.</text>
</comment>
<proteinExistence type="predicted"/>
<sequence>MSYTSSHPSSGSSDASRELRPDPACEICSGTGYYTEERTVQMSDECPNCDGTGYFATFGGIGALRVPCCSGDPDCEYCGHLGACGWYEADYCAPCGGTGTQTWEEMEIVTEQCDCFL</sequence>
<name>A0ABR4H6V4_9EURO</name>
<organism evidence="2 3">
    <name type="scientific">Aspergillus cavernicola</name>
    <dbReference type="NCBI Taxonomy" id="176166"/>
    <lineage>
        <taxon>Eukaryota</taxon>
        <taxon>Fungi</taxon>
        <taxon>Dikarya</taxon>
        <taxon>Ascomycota</taxon>
        <taxon>Pezizomycotina</taxon>
        <taxon>Eurotiomycetes</taxon>
        <taxon>Eurotiomycetidae</taxon>
        <taxon>Eurotiales</taxon>
        <taxon>Aspergillaceae</taxon>
        <taxon>Aspergillus</taxon>
        <taxon>Aspergillus subgen. Nidulantes</taxon>
    </lineage>
</organism>
<evidence type="ECO:0000313" key="2">
    <source>
        <dbReference type="EMBL" id="KAL2811151.1"/>
    </source>
</evidence>
<accession>A0ABR4H6V4</accession>
<feature type="compositionally biased region" description="Low complexity" evidence="1">
    <location>
        <begin position="1"/>
        <end position="14"/>
    </location>
</feature>
<gene>
    <name evidence="2" type="ORF">BDW59DRAFT_168058</name>
</gene>
<protein>
    <submittedName>
        <fullName evidence="2">Uncharacterized protein</fullName>
    </submittedName>
</protein>
<reference evidence="2 3" key="1">
    <citation type="submission" date="2024-07" db="EMBL/GenBank/DDBJ databases">
        <title>Section-level genome sequencing and comparative genomics of Aspergillus sections Usti and Cavernicolus.</title>
        <authorList>
            <consortium name="Lawrence Berkeley National Laboratory"/>
            <person name="Nybo J.L."/>
            <person name="Vesth T.C."/>
            <person name="Theobald S."/>
            <person name="Frisvad J.C."/>
            <person name="Larsen T.O."/>
            <person name="Kjaerboelling I."/>
            <person name="Rothschild-Mancinelli K."/>
            <person name="Lyhne E.K."/>
            <person name="Kogle M.E."/>
            <person name="Barry K."/>
            <person name="Clum A."/>
            <person name="Na H."/>
            <person name="Ledsgaard L."/>
            <person name="Lin J."/>
            <person name="Lipzen A."/>
            <person name="Kuo A."/>
            <person name="Riley R."/>
            <person name="Mondo S."/>
            <person name="LaButti K."/>
            <person name="Haridas S."/>
            <person name="Pangalinan J."/>
            <person name="Salamov A.A."/>
            <person name="Simmons B.A."/>
            <person name="Magnuson J.K."/>
            <person name="Chen J."/>
            <person name="Drula E."/>
            <person name="Henrissat B."/>
            <person name="Wiebenga A."/>
            <person name="Lubbers R.J."/>
            <person name="Gomes A.C."/>
            <person name="Makela M.R."/>
            <person name="Stajich J."/>
            <person name="Grigoriev I.V."/>
            <person name="Mortensen U.H."/>
            <person name="De vries R.P."/>
            <person name="Baker S.E."/>
            <person name="Andersen M.R."/>
        </authorList>
    </citation>
    <scope>NUCLEOTIDE SEQUENCE [LARGE SCALE GENOMIC DNA]</scope>
    <source>
        <strain evidence="2 3">CBS 600.67</strain>
    </source>
</reference>
<evidence type="ECO:0000313" key="3">
    <source>
        <dbReference type="Proteomes" id="UP001610335"/>
    </source>
</evidence>
<feature type="region of interest" description="Disordered" evidence="1">
    <location>
        <begin position="1"/>
        <end position="22"/>
    </location>
</feature>
<keyword evidence="3" id="KW-1185">Reference proteome</keyword>
<evidence type="ECO:0000256" key="1">
    <source>
        <dbReference type="SAM" id="MobiDB-lite"/>
    </source>
</evidence>